<sequence>MLDNISITGITPLECYPKGCNIKNCKQNIQQINVCIPCQKPEMESINEIKATICINKYKLLNTILGPKILINGVIKIKVIYTAKNIEQSLHSAHWDIEFCDFILLDNICYDECNICLSNFFTGIEDICINSCDERYIDLSLLYIICANFNSQLHEKNYSCNHFQDSCSKGYKATYKSNGKNNLNTYYYPAQHYENLDSNNIK</sequence>
<organism evidence="2 3">
    <name type="scientific">Romboutsia lituseburensis DSM 797</name>
    <dbReference type="NCBI Taxonomy" id="1121325"/>
    <lineage>
        <taxon>Bacteria</taxon>
        <taxon>Bacillati</taxon>
        <taxon>Bacillota</taxon>
        <taxon>Clostridia</taxon>
        <taxon>Peptostreptococcales</taxon>
        <taxon>Peptostreptococcaceae</taxon>
        <taxon>Romboutsia</taxon>
    </lineage>
</organism>
<proteinExistence type="predicted"/>
<name>A0A1G9T9J2_9FIRM</name>
<dbReference type="Pfam" id="PF12673">
    <property type="entry name" value="SipL"/>
    <property type="match status" value="1"/>
</dbReference>
<dbReference type="AlphaFoldDB" id="A0A1G9T9J2"/>
<dbReference type="EMBL" id="FNGW01000012">
    <property type="protein sequence ID" value="SDM44413.1"/>
    <property type="molecule type" value="Genomic_DNA"/>
</dbReference>
<dbReference type="STRING" id="1121325.SAMN04515677_11225"/>
<dbReference type="Proteomes" id="UP000199068">
    <property type="component" value="Unassembled WGS sequence"/>
</dbReference>
<keyword evidence="3" id="KW-1185">Reference proteome</keyword>
<protein>
    <recommendedName>
        <fullName evidence="1">SipL SPOCS domain-containing protein</fullName>
    </recommendedName>
</protein>
<reference evidence="2 3" key="1">
    <citation type="submission" date="2016-10" db="EMBL/GenBank/DDBJ databases">
        <authorList>
            <person name="de Groot N.N."/>
        </authorList>
    </citation>
    <scope>NUCLEOTIDE SEQUENCE [LARGE SCALE GENOMIC DNA]</scope>
    <source>
        <strain evidence="2 3">DSM 797</strain>
    </source>
</reference>
<evidence type="ECO:0000313" key="3">
    <source>
        <dbReference type="Proteomes" id="UP000199068"/>
    </source>
</evidence>
<evidence type="ECO:0000313" key="2">
    <source>
        <dbReference type="EMBL" id="SDM44413.1"/>
    </source>
</evidence>
<gene>
    <name evidence="2" type="ORF">SAMN04515677_11225</name>
</gene>
<accession>A0A1G9T9J2</accession>
<feature type="domain" description="SipL SPOCS" evidence="1">
    <location>
        <begin position="43"/>
        <end position="113"/>
    </location>
</feature>
<dbReference type="RefSeq" id="WP_170139254.1">
    <property type="nucleotide sequence ID" value="NZ_FNGW01000012.1"/>
</dbReference>
<evidence type="ECO:0000259" key="1">
    <source>
        <dbReference type="Pfam" id="PF12673"/>
    </source>
</evidence>
<dbReference type="InterPro" id="IPR024300">
    <property type="entry name" value="SipL_SPOCS_dom"/>
</dbReference>